<dbReference type="GO" id="GO:0031146">
    <property type="term" value="P:SCF-dependent proteasomal ubiquitin-dependent protein catabolic process"/>
    <property type="evidence" value="ECO:0007669"/>
    <property type="project" value="TreeGrafter"/>
</dbReference>
<name>A0A2Z7BPF3_9LAMI</name>
<evidence type="ECO:0000313" key="2">
    <source>
        <dbReference type="EMBL" id="KZV33831.1"/>
    </source>
</evidence>
<reference evidence="2 3" key="1">
    <citation type="journal article" date="2015" name="Proc. Natl. Acad. Sci. U.S.A.">
        <title>The resurrection genome of Boea hygrometrica: A blueprint for survival of dehydration.</title>
        <authorList>
            <person name="Xiao L."/>
            <person name="Yang G."/>
            <person name="Zhang L."/>
            <person name="Yang X."/>
            <person name="Zhao S."/>
            <person name="Ji Z."/>
            <person name="Zhou Q."/>
            <person name="Hu M."/>
            <person name="Wang Y."/>
            <person name="Chen M."/>
            <person name="Xu Y."/>
            <person name="Jin H."/>
            <person name="Xiao X."/>
            <person name="Hu G."/>
            <person name="Bao F."/>
            <person name="Hu Y."/>
            <person name="Wan P."/>
            <person name="Li L."/>
            <person name="Deng X."/>
            <person name="Kuang T."/>
            <person name="Xiang C."/>
            <person name="Zhu J.K."/>
            <person name="Oliver M.J."/>
            <person name="He Y."/>
        </authorList>
    </citation>
    <scope>NUCLEOTIDE SEQUENCE [LARGE SCALE GENOMIC DNA]</scope>
    <source>
        <strain evidence="3">cv. XS01</strain>
    </source>
</reference>
<dbReference type="PANTHER" id="PTHR13318">
    <property type="entry name" value="PARTNER OF PAIRED, ISOFORM B-RELATED"/>
    <property type="match status" value="1"/>
</dbReference>
<feature type="domain" description="F-box/LRR-repeat protein 15-like leucin rich repeat" evidence="1">
    <location>
        <begin position="310"/>
        <end position="446"/>
    </location>
</feature>
<feature type="domain" description="F-box/LRR-repeat protein 15-like leucin rich repeat" evidence="1">
    <location>
        <begin position="110"/>
        <end position="286"/>
    </location>
</feature>
<organism evidence="2 3">
    <name type="scientific">Dorcoceras hygrometricum</name>
    <dbReference type="NCBI Taxonomy" id="472368"/>
    <lineage>
        <taxon>Eukaryota</taxon>
        <taxon>Viridiplantae</taxon>
        <taxon>Streptophyta</taxon>
        <taxon>Embryophyta</taxon>
        <taxon>Tracheophyta</taxon>
        <taxon>Spermatophyta</taxon>
        <taxon>Magnoliopsida</taxon>
        <taxon>eudicotyledons</taxon>
        <taxon>Gunneridae</taxon>
        <taxon>Pentapetalae</taxon>
        <taxon>asterids</taxon>
        <taxon>lamiids</taxon>
        <taxon>Lamiales</taxon>
        <taxon>Gesneriaceae</taxon>
        <taxon>Didymocarpoideae</taxon>
        <taxon>Trichosporeae</taxon>
        <taxon>Loxocarpinae</taxon>
        <taxon>Dorcoceras</taxon>
    </lineage>
</organism>
<proteinExistence type="predicted"/>
<protein>
    <submittedName>
        <fullName evidence="2">F-box/LRR-repeat protein 3</fullName>
    </submittedName>
</protein>
<keyword evidence="3" id="KW-1185">Reference proteome</keyword>
<dbReference type="InterPro" id="IPR006553">
    <property type="entry name" value="Leu-rich_rpt_Cys-con_subtyp"/>
</dbReference>
<dbReference type="AlphaFoldDB" id="A0A2Z7BPF3"/>
<accession>A0A2Z7BPF3</accession>
<dbReference type="InterPro" id="IPR057207">
    <property type="entry name" value="FBXL15_LRR"/>
</dbReference>
<dbReference type="Gene3D" id="3.80.10.10">
    <property type="entry name" value="Ribonuclease Inhibitor"/>
    <property type="match status" value="4"/>
</dbReference>
<sequence length="656" mass="71966">MDDNSSPFNLLTDDLAFKILHSLTDASDFRSFRSACKNFRRLESLHRTHLRVLRPEFLLTLLSKFPNTTSLDLSACPCVDDAFVIHSLSISSGWTYRISRLNLSRCVGLRSPGLEMLVRCCRSLESVDVSYSCGLGDLEAAALSGAMGLKELNLDKCLNVSDVGLAKIAIGCPKLERLSLKWCFEITDIGVEFLSKKCDELRNLDISFLKVTRESLRWISRMEKLEVLQIVGCGLVDDVGLHYLGKGCPSLQVLDISRCDKLSSSALVSVIESQHQLSQLHASYCFVDLPVLHQFKDLKNLKRLNIGAALVSDFKLKIIGENCLSLAEIGLGKCRGVTDVGIMQLVARCVDLKALDLTCCGDLTDLAILAIASSCRGLACLKLECCNLLSETSLESLGSKCSLLQEIDLTDCSGVNDMGLKYLSKCWNLSSLKLGLCIDVSDKGLQYIALNCKKLRELDLYRCTGVGDDGLVALSNGCKSLKRLILSYCHLVTDRGLGCLGLLDELSDVEMRSLPNVRGSGLRKLASGCLRLAELDLKHCGNIDDSGFWALACYAKNLQQINLSGCGISDAVLCVLLGNLTRLQDAKLVNLRNVSVNGMEMGLRVCGFRVKKLKLVAHIGPLLSPQLGSKLYEQGCRIRWDYTKVEPLIMALCSNH</sequence>
<dbReference type="InterPro" id="IPR032675">
    <property type="entry name" value="LRR_dom_sf"/>
</dbReference>
<evidence type="ECO:0000259" key="1">
    <source>
        <dbReference type="Pfam" id="PF25372"/>
    </source>
</evidence>
<feature type="domain" description="F-box/LRR-repeat protein 15-like leucin rich repeat" evidence="1">
    <location>
        <begin position="449"/>
        <end position="602"/>
    </location>
</feature>
<dbReference type="OrthoDB" id="423607at2759"/>
<dbReference type="Proteomes" id="UP000250235">
    <property type="component" value="Unassembled WGS sequence"/>
</dbReference>
<evidence type="ECO:0000313" key="3">
    <source>
        <dbReference type="Proteomes" id="UP000250235"/>
    </source>
</evidence>
<dbReference type="EMBL" id="KV005663">
    <property type="protein sequence ID" value="KZV33831.1"/>
    <property type="molecule type" value="Genomic_DNA"/>
</dbReference>
<gene>
    <name evidence="2" type="ORF">F511_29074</name>
</gene>
<dbReference type="Pfam" id="PF25372">
    <property type="entry name" value="DUF7885"/>
    <property type="match status" value="3"/>
</dbReference>
<dbReference type="GO" id="GO:0019005">
    <property type="term" value="C:SCF ubiquitin ligase complex"/>
    <property type="evidence" value="ECO:0007669"/>
    <property type="project" value="TreeGrafter"/>
</dbReference>
<dbReference type="FunFam" id="3.80.10.10:FF:000276">
    <property type="entry name" value="F-box/LRR-repeat protein 3"/>
    <property type="match status" value="1"/>
</dbReference>
<dbReference type="SMART" id="SM00367">
    <property type="entry name" value="LRR_CC"/>
    <property type="match status" value="15"/>
</dbReference>
<dbReference type="PANTHER" id="PTHR13318:SF37">
    <property type="entry name" value="F-BOX DOMAIN-CONTAINING PROTEIN"/>
    <property type="match status" value="1"/>
</dbReference>
<dbReference type="SUPFAM" id="SSF52047">
    <property type="entry name" value="RNI-like"/>
    <property type="match status" value="2"/>
</dbReference>